<gene>
    <name evidence="1" type="ORF">LA76x_3100</name>
</gene>
<dbReference type="Proteomes" id="UP000060787">
    <property type="component" value="Chromosome"/>
</dbReference>
<evidence type="ECO:0000313" key="1">
    <source>
        <dbReference type="EMBL" id="ALN81228.1"/>
    </source>
</evidence>
<dbReference type="AlphaFoldDB" id="A0A0S2FCH5"/>
<dbReference type="KEGG" id="lab:LA76x_3100"/>
<organism evidence="1 2">
    <name type="scientific">Lysobacter antibioticus</name>
    <dbReference type="NCBI Taxonomy" id="84531"/>
    <lineage>
        <taxon>Bacteria</taxon>
        <taxon>Pseudomonadati</taxon>
        <taxon>Pseudomonadota</taxon>
        <taxon>Gammaproteobacteria</taxon>
        <taxon>Lysobacterales</taxon>
        <taxon>Lysobacteraceae</taxon>
        <taxon>Lysobacter</taxon>
    </lineage>
</organism>
<reference evidence="1 2" key="1">
    <citation type="journal article" date="2015" name="BMC Genomics">
        <title>Comparative genomics and metabolic profiling of the genus Lysobacter.</title>
        <authorList>
            <person name="de Bruijn I."/>
            <person name="Cheng X."/>
            <person name="de Jager V."/>
            <person name="Exposito R.G."/>
            <person name="Watrous J."/>
            <person name="Patel N."/>
            <person name="Postma J."/>
            <person name="Dorrestein P.C."/>
            <person name="Kobayashi D."/>
            <person name="Raaijmakers J.M."/>
        </authorList>
    </citation>
    <scope>NUCLEOTIDE SEQUENCE [LARGE SCALE GENOMIC DNA]</scope>
    <source>
        <strain evidence="1 2">76</strain>
    </source>
</reference>
<dbReference type="PATRIC" id="fig|84531.8.peg.3108"/>
<dbReference type="EMBL" id="CP011129">
    <property type="protein sequence ID" value="ALN81228.1"/>
    <property type="molecule type" value="Genomic_DNA"/>
</dbReference>
<keyword evidence="2" id="KW-1185">Reference proteome</keyword>
<protein>
    <submittedName>
        <fullName evidence="1">Uncharacterized protein</fullName>
    </submittedName>
</protein>
<dbReference type="STRING" id="84531.LA76x_3100"/>
<accession>A0A0S2FCH5</accession>
<evidence type="ECO:0000313" key="2">
    <source>
        <dbReference type="Proteomes" id="UP000060787"/>
    </source>
</evidence>
<proteinExistence type="predicted"/>
<name>A0A0S2FCH5_LYSAN</name>
<sequence>MLAALALMPMAVQAHVDRVLHRRSDGSVVGIPQRFGPVALDLRFPENQPPLVTLRVGQHGIRLPNCIARLIKARRVEDIELSGSWYHEQSNIPYYISVDFYAPGVKHERMSSDYVNVLFSLHDARVLSIGELRPGWLWFGPSYRQLEPEQLCRKHELRSARLR</sequence>